<name>A0A1G4JVY5_9SACH</name>
<dbReference type="GO" id="GO:0045145">
    <property type="term" value="F:single-stranded DNA 5'-3' DNA exonuclease activity"/>
    <property type="evidence" value="ECO:0007669"/>
    <property type="project" value="InterPro"/>
</dbReference>
<comment type="subunit">
    <text evidence="4">Monomer.</text>
</comment>
<evidence type="ECO:0000256" key="6">
    <source>
        <dbReference type="ARBA" id="ARBA00022485"/>
    </source>
</evidence>
<evidence type="ECO:0000256" key="14">
    <source>
        <dbReference type="ARBA" id="ARBA00030412"/>
    </source>
</evidence>
<evidence type="ECO:0000256" key="7">
    <source>
        <dbReference type="ARBA" id="ARBA00022722"/>
    </source>
</evidence>
<keyword evidence="6" id="KW-0004">4Fe-4S</keyword>
<keyword evidence="6" id="KW-0479">Metal-binding</keyword>
<keyword evidence="13" id="KW-0238">DNA-binding</keyword>
<evidence type="ECO:0000256" key="3">
    <source>
        <dbReference type="ARBA" id="ARBA00009797"/>
    </source>
</evidence>
<evidence type="ECO:0000256" key="11">
    <source>
        <dbReference type="ARBA" id="ARBA00023004"/>
    </source>
</evidence>
<gene>
    <name evidence="15" type="ORF">LANO_0E09406G</name>
</gene>
<keyword evidence="16" id="KW-1185">Reference proteome</keyword>
<evidence type="ECO:0000313" key="15">
    <source>
        <dbReference type="EMBL" id="SCU95134.1"/>
    </source>
</evidence>
<dbReference type="Pfam" id="PF09810">
    <property type="entry name" value="Exo5"/>
    <property type="match status" value="1"/>
</dbReference>
<protein>
    <recommendedName>
        <fullName evidence="5">Exonuclease V, mitochondrial</fullName>
    </recommendedName>
    <alternativeName>
        <fullName evidence="14">Defects in morphology protein 1</fullName>
    </alternativeName>
</protein>
<organism evidence="15 16">
    <name type="scientific">Lachancea nothofagi CBS 11611</name>
    <dbReference type="NCBI Taxonomy" id="1266666"/>
    <lineage>
        <taxon>Eukaryota</taxon>
        <taxon>Fungi</taxon>
        <taxon>Dikarya</taxon>
        <taxon>Ascomycota</taxon>
        <taxon>Saccharomycotina</taxon>
        <taxon>Saccharomycetes</taxon>
        <taxon>Saccharomycetales</taxon>
        <taxon>Saccharomycetaceae</taxon>
        <taxon>Lachancea</taxon>
    </lineage>
</organism>
<keyword evidence="11" id="KW-0408">Iron</keyword>
<dbReference type="AlphaFoldDB" id="A0A1G4JVY5"/>
<evidence type="ECO:0000256" key="8">
    <source>
        <dbReference type="ARBA" id="ARBA00022801"/>
    </source>
</evidence>
<dbReference type="EMBL" id="LT598451">
    <property type="protein sequence ID" value="SCU95134.1"/>
    <property type="molecule type" value="Genomic_DNA"/>
</dbReference>
<comment type="similarity">
    <text evidence="3">Belongs to the EXO5 family.</text>
</comment>
<dbReference type="GO" id="GO:0005739">
    <property type="term" value="C:mitochondrion"/>
    <property type="evidence" value="ECO:0007669"/>
    <property type="project" value="TreeGrafter"/>
</dbReference>
<dbReference type="OrthoDB" id="354769at2759"/>
<dbReference type="GO" id="GO:0036297">
    <property type="term" value="P:interstrand cross-link repair"/>
    <property type="evidence" value="ECO:0007669"/>
    <property type="project" value="TreeGrafter"/>
</dbReference>
<keyword evidence="8" id="KW-0378">Hydrolase</keyword>
<evidence type="ECO:0000256" key="13">
    <source>
        <dbReference type="ARBA" id="ARBA00023125"/>
    </source>
</evidence>
<dbReference type="PANTHER" id="PTHR14464">
    <property type="entry name" value="EXONUCLEASE V"/>
    <property type="match status" value="1"/>
</dbReference>
<evidence type="ECO:0000256" key="12">
    <source>
        <dbReference type="ARBA" id="ARBA00023014"/>
    </source>
</evidence>
<keyword evidence="7" id="KW-0540">Nuclease</keyword>
<dbReference type="GO" id="GO:0051539">
    <property type="term" value="F:4 iron, 4 sulfur cluster binding"/>
    <property type="evidence" value="ECO:0007669"/>
    <property type="project" value="UniProtKB-KW"/>
</dbReference>
<reference evidence="16" key="1">
    <citation type="submission" date="2016-03" db="EMBL/GenBank/DDBJ databases">
        <authorList>
            <person name="Devillers Hugo."/>
        </authorList>
    </citation>
    <scope>NUCLEOTIDE SEQUENCE [LARGE SCALE GENOMIC DNA]</scope>
</reference>
<evidence type="ECO:0000256" key="2">
    <source>
        <dbReference type="ARBA" id="ARBA00001966"/>
    </source>
</evidence>
<proteinExistence type="inferred from homology"/>
<keyword evidence="10" id="KW-0460">Magnesium</keyword>
<dbReference type="GO" id="GO:0005634">
    <property type="term" value="C:nucleus"/>
    <property type="evidence" value="ECO:0007669"/>
    <property type="project" value="TreeGrafter"/>
</dbReference>
<comment type="cofactor">
    <cofactor evidence="2">
        <name>[4Fe-4S] cluster</name>
        <dbReference type="ChEBI" id="CHEBI:49883"/>
    </cofactor>
</comment>
<evidence type="ECO:0000256" key="4">
    <source>
        <dbReference type="ARBA" id="ARBA00011245"/>
    </source>
</evidence>
<evidence type="ECO:0000256" key="5">
    <source>
        <dbReference type="ARBA" id="ARBA00013561"/>
    </source>
</evidence>
<accession>A0A1G4JVY5</accession>
<comment type="cofactor">
    <cofactor evidence="1">
        <name>Mg(2+)</name>
        <dbReference type="ChEBI" id="CHEBI:18420"/>
    </cofactor>
</comment>
<evidence type="ECO:0000256" key="9">
    <source>
        <dbReference type="ARBA" id="ARBA00022839"/>
    </source>
</evidence>
<keyword evidence="12" id="KW-0411">Iron-sulfur</keyword>
<evidence type="ECO:0000256" key="1">
    <source>
        <dbReference type="ARBA" id="ARBA00001946"/>
    </source>
</evidence>
<evidence type="ECO:0000256" key="10">
    <source>
        <dbReference type="ARBA" id="ARBA00022842"/>
    </source>
</evidence>
<dbReference type="InterPro" id="IPR019190">
    <property type="entry name" value="EXOV"/>
</dbReference>
<keyword evidence="9" id="KW-0269">Exonuclease</keyword>
<dbReference type="PANTHER" id="PTHR14464:SF4">
    <property type="entry name" value="EXONUCLEASE V"/>
    <property type="match status" value="1"/>
</dbReference>
<evidence type="ECO:0000313" key="16">
    <source>
        <dbReference type="Proteomes" id="UP000189911"/>
    </source>
</evidence>
<dbReference type="Proteomes" id="UP000189911">
    <property type="component" value="Chromosome E"/>
</dbReference>
<sequence>MRFGPLATARRFIQIPRISRLTGLNIPDERLAPTKEELDIIDQLPFFQKEFKPTNRSITKAKRAYLDKKLPIVRQLFPNPQDEDYLSYKIPENLPNPFLDAYARATTNPVTGTVEYDGTPRLSVTKLLTKRWCELRETYDIYSQVPIFEHGRISRGRREHQKLEDDVHLPLQSVEEFKAEFEIDIPDDAFHTLVEDWFQTMTRLLTLFQKGQAREILCHGYLSSKACRLLDGSVKDEEDVLISGIIDHLILKKRDAATLSPTPLKLNLSSAASYDLRQILEVLPQLVQDASQELEVIVSDVKTRSTKTIPQQQTVISASKTQVMYYRYFLENLSSNADRTYQKLLINAGRRGFDVDAPINPAKVIYLMEVDSVIEQDMLRLQSGVPIGFAPFDSYIESCDTQMQYTLEDFDDLIQDLRTRQKYGHLFTKWTTPVTLRYFAARLAQMYTNLSPLLSTNLMVEYYSGDVNFHNILFKYDPKELERESVDSAMFWFGKRNIEPIKPTLRNFLTYCKYCDYESVCLWKKEGKDACRSLGDDLTDLDQKVEGNDSTTTN</sequence>
<dbReference type="GO" id="GO:0003677">
    <property type="term" value="F:DNA binding"/>
    <property type="evidence" value="ECO:0007669"/>
    <property type="project" value="UniProtKB-KW"/>
</dbReference>